<evidence type="ECO:0000256" key="1">
    <source>
        <dbReference type="SAM" id="MobiDB-lite"/>
    </source>
</evidence>
<dbReference type="RefSeq" id="WP_367968037.1">
    <property type="nucleotide sequence ID" value="NZ_JBAKFJ010000002.1"/>
</dbReference>
<feature type="region of interest" description="Disordered" evidence="1">
    <location>
        <begin position="66"/>
        <end position="90"/>
    </location>
</feature>
<keyword evidence="3" id="KW-1185">Reference proteome</keyword>
<organism evidence="2 3">
    <name type="scientific">Spiribacter onubensis</name>
    <dbReference type="NCBI Taxonomy" id="3122420"/>
    <lineage>
        <taxon>Bacteria</taxon>
        <taxon>Pseudomonadati</taxon>
        <taxon>Pseudomonadota</taxon>
        <taxon>Gammaproteobacteria</taxon>
        <taxon>Chromatiales</taxon>
        <taxon>Ectothiorhodospiraceae</taxon>
        <taxon>Spiribacter</taxon>
    </lineage>
</organism>
<gene>
    <name evidence="2" type="ORF">V6X64_10215</name>
</gene>
<dbReference type="InterPro" id="IPR010710">
    <property type="entry name" value="DUF1289"/>
</dbReference>
<sequence length="90" mass="9404">MSASSPCISICEVENGRCIGCGRSETEIAEWRDYPEEKRLAIMDRLDEEAANGGWIDAGAFAQAASATGDAAPASTPAKVQSNRPGTTNA</sequence>
<accession>A0ABV3SB41</accession>
<evidence type="ECO:0000313" key="3">
    <source>
        <dbReference type="Proteomes" id="UP001556653"/>
    </source>
</evidence>
<comment type="caution">
    <text evidence="2">The sequence shown here is derived from an EMBL/GenBank/DDBJ whole genome shotgun (WGS) entry which is preliminary data.</text>
</comment>
<feature type="compositionally biased region" description="Polar residues" evidence="1">
    <location>
        <begin position="79"/>
        <end position="90"/>
    </location>
</feature>
<dbReference type="EMBL" id="JBAKFJ010000002">
    <property type="protein sequence ID" value="MEX0387359.1"/>
    <property type="molecule type" value="Genomic_DNA"/>
</dbReference>
<dbReference type="Pfam" id="PF06945">
    <property type="entry name" value="DUF1289"/>
    <property type="match status" value="1"/>
</dbReference>
<reference evidence="2 3" key="1">
    <citation type="submission" date="2024-02" db="EMBL/GenBank/DDBJ databases">
        <title>New especies of Spiribacter isolated from saline water.</title>
        <authorList>
            <person name="Leon M.J."/>
            <person name="De La Haba R."/>
            <person name="Sanchez-Porro C."/>
            <person name="Ventosa A."/>
        </authorList>
    </citation>
    <scope>NUCLEOTIDE SEQUENCE [LARGE SCALE GENOMIC DNA]</scope>
    <source>
        <strain evidence="3">ag22IC4-227</strain>
    </source>
</reference>
<proteinExistence type="predicted"/>
<feature type="compositionally biased region" description="Low complexity" evidence="1">
    <location>
        <begin position="66"/>
        <end position="78"/>
    </location>
</feature>
<dbReference type="Proteomes" id="UP001556653">
    <property type="component" value="Unassembled WGS sequence"/>
</dbReference>
<name>A0ABV3SB41_9GAMM</name>
<evidence type="ECO:0000313" key="2">
    <source>
        <dbReference type="EMBL" id="MEX0387359.1"/>
    </source>
</evidence>
<protein>
    <submittedName>
        <fullName evidence="2">DUF1289 domain-containing protein</fullName>
    </submittedName>
</protein>